<organism evidence="1 2">
    <name type="scientific">Salmonella bongori N268-08</name>
    <dbReference type="NCBI Taxonomy" id="1197719"/>
    <lineage>
        <taxon>Bacteria</taxon>
        <taxon>Pseudomonadati</taxon>
        <taxon>Pseudomonadota</taxon>
        <taxon>Gammaproteobacteria</taxon>
        <taxon>Enterobacterales</taxon>
        <taxon>Enterobacteriaceae</taxon>
        <taxon>Salmonella</taxon>
    </lineage>
</organism>
<protein>
    <submittedName>
        <fullName evidence="1">Uncharacterized protein</fullName>
    </submittedName>
</protein>
<dbReference type="EMBL" id="CP006608">
    <property type="protein sequence ID" value="AGR59573.1"/>
    <property type="molecule type" value="Genomic_DNA"/>
</dbReference>
<name>S5MY10_SALBN</name>
<dbReference type="HOGENOM" id="CLU_3103541_0_0_6"/>
<dbReference type="AlphaFoldDB" id="S5MY10"/>
<reference evidence="1 2" key="1">
    <citation type="submission" date="2013-07" db="EMBL/GenBank/DDBJ databases">
        <title>Genome sequence of Salmonella bongori N268-08 - a rare clinical isolate.</title>
        <authorList>
            <person name="Marti R."/>
            <person name="Hagens S."/>
            <person name="Loessner M.J."/>
            <person name="Klumpp J."/>
        </authorList>
    </citation>
    <scope>NUCLEOTIDE SEQUENCE [LARGE SCALE GENOMIC DNA]</scope>
    <source>
        <strain evidence="1 2">N268-08</strain>
    </source>
</reference>
<dbReference type="Proteomes" id="UP000015042">
    <property type="component" value="Chromosome"/>
</dbReference>
<accession>S5MY10</accession>
<evidence type="ECO:0000313" key="1">
    <source>
        <dbReference type="EMBL" id="AGR59573.1"/>
    </source>
</evidence>
<evidence type="ECO:0000313" key="2">
    <source>
        <dbReference type="Proteomes" id="UP000015042"/>
    </source>
</evidence>
<gene>
    <name evidence="1" type="ORF">A464_2388</name>
</gene>
<sequence>MSVYPYFNRMLRIRFFFAKLTAQFFPHKTITVIHYPRSLPLLGILKAFLDS</sequence>
<dbReference type="PATRIC" id="fig|1197719.3.peg.2380"/>
<proteinExistence type="predicted"/>
<dbReference type="KEGG" id="sbz:A464_2388"/>